<evidence type="ECO:0000259" key="5">
    <source>
        <dbReference type="Pfam" id="PF01782"/>
    </source>
</evidence>
<organism evidence="7 8">
    <name type="scientific">Hyalomma marginatum</name>
    <dbReference type="NCBI Taxonomy" id="34627"/>
    <lineage>
        <taxon>Eukaryota</taxon>
        <taxon>Metazoa</taxon>
        <taxon>Ecdysozoa</taxon>
        <taxon>Arthropoda</taxon>
        <taxon>Chelicerata</taxon>
        <taxon>Arachnida</taxon>
        <taxon>Acari</taxon>
        <taxon>Parasitiformes</taxon>
        <taxon>Ixodida</taxon>
        <taxon>Ixodoidea</taxon>
        <taxon>Ixodidae</taxon>
        <taxon>Hyalomminae</taxon>
        <taxon>Hyalomma</taxon>
    </lineage>
</organism>
<evidence type="ECO:0000256" key="1">
    <source>
        <dbReference type="ARBA" id="ARBA00022490"/>
    </source>
</evidence>
<dbReference type="Proteomes" id="UP000837675">
    <property type="component" value="Unassembled WGS sequence"/>
</dbReference>
<feature type="domain" description="RimM N-terminal" evidence="5">
    <location>
        <begin position="10"/>
        <end position="88"/>
    </location>
</feature>
<accession>A0A8S4C2U7</accession>
<keyword evidence="2" id="KW-0690">Ribosome biogenesis</keyword>
<gene>
    <name evidence="7" type="ORF">MHYMCMPASI_00731</name>
</gene>
<dbReference type="SUPFAM" id="SSF50447">
    <property type="entry name" value="Translation proteins"/>
    <property type="match status" value="1"/>
</dbReference>
<dbReference type="Pfam" id="PF05239">
    <property type="entry name" value="PRC"/>
    <property type="match status" value="1"/>
</dbReference>
<evidence type="ECO:0000256" key="4">
    <source>
        <dbReference type="ARBA" id="ARBA00023186"/>
    </source>
</evidence>
<dbReference type="AlphaFoldDB" id="A0A8S4C2U7"/>
<keyword evidence="1" id="KW-0963">Cytoplasm</keyword>
<evidence type="ECO:0000256" key="2">
    <source>
        <dbReference type="ARBA" id="ARBA00022517"/>
    </source>
</evidence>
<dbReference type="InterPro" id="IPR036976">
    <property type="entry name" value="RimM_N_sf"/>
</dbReference>
<dbReference type="NCBIfam" id="TIGR02273">
    <property type="entry name" value="16S_RimM"/>
    <property type="match status" value="1"/>
</dbReference>
<dbReference type="Gene3D" id="2.30.30.240">
    <property type="entry name" value="PRC-barrel domain"/>
    <property type="match status" value="1"/>
</dbReference>
<keyword evidence="4" id="KW-0143">Chaperone</keyword>
<protein>
    <submittedName>
        <fullName evidence="7">16S rRNA processing protein RimM</fullName>
    </submittedName>
</protein>
<dbReference type="Pfam" id="PF01782">
    <property type="entry name" value="RimM"/>
    <property type="match status" value="1"/>
</dbReference>
<dbReference type="InterPro" id="IPR002676">
    <property type="entry name" value="RimM_N"/>
</dbReference>
<dbReference type="Gene3D" id="2.40.30.60">
    <property type="entry name" value="RimM"/>
    <property type="match status" value="1"/>
</dbReference>
<dbReference type="InterPro" id="IPR027275">
    <property type="entry name" value="PRC-brl_dom"/>
</dbReference>
<reference evidence="7" key="1">
    <citation type="submission" date="2021-06" db="EMBL/GenBank/DDBJ databases">
        <authorList>
            <person name="Nardi T."/>
            <person name="Nardi T."/>
        </authorList>
    </citation>
    <scope>NUCLEOTIDE SEQUENCE</scope>
</reference>
<evidence type="ECO:0000259" key="6">
    <source>
        <dbReference type="Pfam" id="PF05239"/>
    </source>
</evidence>
<dbReference type="GO" id="GO:0005840">
    <property type="term" value="C:ribosome"/>
    <property type="evidence" value="ECO:0007669"/>
    <property type="project" value="InterPro"/>
</dbReference>
<keyword evidence="8" id="KW-1185">Reference proteome</keyword>
<dbReference type="PANTHER" id="PTHR33692:SF1">
    <property type="entry name" value="RIBOSOME MATURATION FACTOR RIMM"/>
    <property type="match status" value="1"/>
</dbReference>
<comment type="caution">
    <text evidence="7">The sequence shown here is derived from an EMBL/GenBank/DDBJ whole genome shotgun (WGS) entry which is preliminary data.</text>
</comment>
<dbReference type="EMBL" id="CAJVAF010000302">
    <property type="protein sequence ID" value="CAG7594051.1"/>
    <property type="molecule type" value="Genomic_DNA"/>
</dbReference>
<dbReference type="PANTHER" id="PTHR33692">
    <property type="entry name" value="RIBOSOME MATURATION FACTOR RIMM"/>
    <property type="match status" value="1"/>
</dbReference>
<feature type="domain" description="PRC-barrel" evidence="6">
    <location>
        <begin position="97"/>
        <end position="168"/>
    </location>
</feature>
<evidence type="ECO:0000256" key="3">
    <source>
        <dbReference type="ARBA" id="ARBA00022552"/>
    </source>
</evidence>
<dbReference type="HAMAP" id="MF_00014">
    <property type="entry name" value="Ribosome_mat_RimM"/>
    <property type="match status" value="1"/>
</dbReference>
<dbReference type="GO" id="GO:0006364">
    <property type="term" value="P:rRNA processing"/>
    <property type="evidence" value="ECO:0007669"/>
    <property type="project" value="UniProtKB-KW"/>
</dbReference>
<dbReference type="GO" id="GO:0043022">
    <property type="term" value="F:ribosome binding"/>
    <property type="evidence" value="ECO:0007669"/>
    <property type="project" value="InterPro"/>
</dbReference>
<dbReference type="InterPro" id="IPR009000">
    <property type="entry name" value="Transl_B-barrel_sf"/>
</dbReference>
<proteinExistence type="inferred from homology"/>
<evidence type="ECO:0000313" key="8">
    <source>
        <dbReference type="Proteomes" id="UP000837675"/>
    </source>
</evidence>
<dbReference type="InterPro" id="IPR011033">
    <property type="entry name" value="PRC_barrel-like_sf"/>
</dbReference>
<evidence type="ECO:0000313" key="7">
    <source>
        <dbReference type="EMBL" id="CAG7594051.1"/>
    </source>
</evidence>
<keyword evidence="3" id="KW-0698">rRNA processing</keyword>
<dbReference type="SUPFAM" id="SSF50346">
    <property type="entry name" value="PRC-barrel domain"/>
    <property type="match status" value="1"/>
</dbReference>
<sequence>MAGHDFDVKIAIIGRANGLKGYVQLHLFLSSPKDLNTLNGLIFDKSSKTYEIKIISEKKSYYIAKIDGVGSRKQAEALRGTDLFIKRSSLPPTPLEDFYYVDLVDMEVFSEIGEYIGKVSNIENFGAGDLLEIDLINKKDSIYHPFNKIFVPEVDLINKKIIIKTASDVKID</sequence>
<dbReference type="InterPro" id="IPR011961">
    <property type="entry name" value="RimM"/>
</dbReference>
<name>A0A8S4C2U7_9ACAR</name>